<dbReference type="AlphaFoldDB" id="A0A4Q7LA68"/>
<dbReference type="GO" id="GO:0008270">
    <property type="term" value="F:zinc ion binding"/>
    <property type="evidence" value="ECO:0007669"/>
    <property type="project" value="UniProtKB-ARBA"/>
</dbReference>
<evidence type="ECO:0000256" key="11">
    <source>
        <dbReference type="SAM" id="MobiDB-lite"/>
    </source>
</evidence>
<comment type="similarity">
    <text evidence="7 8">Belongs to the peptidase M32 family.</text>
</comment>
<evidence type="ECO:0000256" key="7">
    <source>
        <dbReference type="ARBA" id="ARBA00061580"/>
    </source>
</evidence>
<comment type="function">
    <text evidence="8">Broad specificity carboxypetidase that releases amino acids sequentially from the C-terminus, including neutral, aromatic, polar and basic residues.</text>
</comment>
<comment type="cofactor">
    <cofactor evidence="9">
        <name>Zn(2+)</name>
        <dbReference type="ChEBI" id="CHEBI:29105"/>
    </cofactor>
    <text evidence="9">Binds 1 zinc ion per subunit.</text>
</comment>
<dbReference type="Proteomes" id="UP000293433">
    <property type="component" value="Unassembled WGS sequence"/>
</dbReference>
<dbReference type="InterPro" id="IPR001333">
    <property type="entry name" value="Peptidase_M32_Taq"/>
</dbReference>
<dbReference type="PROSITE" id="PS52034">
    <property type="entry name" value="PEPTIDASE_M32"/>
    <property type="match status" value="1"/>
</dbReference>
<dbReference type="FunFam" id="1.10.1370.30:FF:000003">
    <property type="entry name" value="Thermostable carboxypeptidase 1"/>
    <property type="match status" value="1"/>
</dbReference>
<dbReference type="PANTHER" id="PTHR34217:SF1">
    <property type="entry name" value="CARBOXYPEPTIDASE 1"/>
    <property type="match status" value="1"/>
</dbReference>
<evidence type="ECO:0000256" key="3">
    <source>
        <dbReference type="ARBA" id="ARBA00022723"/>
    </source>
</evidence>
<evidence type="ECO:0000256" key="6">
    <source>
        <dbReference type="ARBA" id="ARBA00052755"/>
    </source>
</evidence>
<accession>A0A4Q7LA68</accession>
<dbReference type="OrthoDB" id="9772308at2"/>
<evidence type="ECO:0000256" key="9">
    <source>
        <dbReference type="PIRSR" id="PIRSR006615-1"/>
    </source>
</evidence>
<feature type="binding site" evidence="9">
    <location>
        <position position="291"/>
    </location>
    <ligand>
        <name>Zn(2+)</name>
        <dbReference type="ChEBI" id="CHEBI:29105"/>
        <note>catalytic</note>
    </ligand>
</feature>
<evidence type="ECO:0000256" key="5">
    <source>
        <dbReference type="ARBA" id="ARBA00023049"/>
    </source>
</evidence>
<protein>
    <recommendedName>
        <fullName evidence="8">Metal-dependent carboxypeptidase</fullName>
        <ecNumber evidence="8">3.4.17.19</ecNumber>
    </recommendedName>
</protein>
<evidence type="ECO:0000256" key="1">
    <source>
        <dbReference type="ARBA" id="ARBA00022645"/>
    </source>
</evidence>
<evidence type="ECO:0000313" key="13">
    <source>
        <dbReference type="Proteomes" id="UP000293433"/>
    </source>
</evidence>
<evidence type="ECO:0000256" key="10">
    <source>
        <dbReference type="PIRSR" id="PIRSR006615-2"/>
    </source>
</evidence>
<keyword evidence="2 8" id="KW-0645">Protease</keyword>
<feature type="region of interest" description="Disordered" evidence="11">
    <location>
        <begin position="1"/>
        <end position="24"/>
    </location>
</feature>
<evidence type="ECO:0000256" key="8">
    <source>
        <dbReference type="PIRNR" id="PIRNR006615"/>
    </source>
</evidence>
<dbReference type="GO" id="GO:0004181">
    <property type="term" value="F:metallocarboxypeptidase activity"/>
    <property type="evidence" value="ECO:0007669"/>
    <property type="project" value="UniProtKB-UniRule"/>
</dbReference>
<dbReference type="SUPFAM" id="SSF55486">
    <property type="entry name" value="Metalloproteases ('zincins'), catalytic domain"/>
    <property type="match status" value="1"/>
</dbReference>
<dbReference type="EMBL" id="SGWV01000012">
    <property type="protein sequence ID" value="RZS47378.1"/>
    <property type="molecule type" value="Genomic_DNA"/>
</dbReference>
<dbReference type="EC" id="3.4.17.19" evidence="8"/>
<proteinExistence type="inferred from homology"/>
<evidence type="ECO:0000313" key="12">
    <source>
        <dbReference type="EMBL" id="RZS47378.1"/>
    </source>
</evidence>
<organism evidence="12 13">
    <name type="scientific">Sphaerotilus mobilis</name>
    <dbReference type="NCBI Taxonomy" id="47994"/>
    <lineage>
        <taxon>Bacteria</taxon>
        <taxon>Pseudomonadati</taxon>
        <taxon>Pseudomonadota</taxon>
        <taxon>Betaproteobacteria</taxon>
        <taxon>Burkholderiales</taxon>
        <taxon>Sphaerotilaceae</taxon>
        <taxon>Sphaerotilus</taxon>
    </lineage>
</organism>
<keyword evidence="3 8" id="KW-0479">Metal-binding</keyword>
<keyword evidence="5 8" id="KW-0482">Metalloprotease</keyword>
<keyword evidence="9" id="KW-0862">Zinc</keyword>
<sequence>MTSTPRPDSDTTPKGPSAPIADPAHTPAYAELEQRHARLYRFEHLGSIVGWDQAANMPPKGNEARAAAMAELDGLLHSQRTDPALTALLSRAEQEPLDDWQRANLREMRRDWRASNALPARLVERRTLATARCEHAWRAQRPANDWAGFVENFRPVLQVAREEAQHLADATGLSPYDALMDRYEPGMTSAEVGRVFGDLKTWLPGLIRDVQARQAAEPPVLQPQGPFDRRVQKALSLDVMARLGFDFEGGRLDESTHPFSGGVPEDVRLTTRYQDDDLQQALMGTVHETGHARYEQNLPRRWLGQPIARARSYGIHESQSLSFEMQLGAHPGFVAQMAPLLVQHFGDQPAFAPDNLARLVTRVQPGLIRVDADEVTYPAHVILRFEIEQALIEGGLAVEDIPALWDEKMAAYLGQDTRGNHRDGAMQDVHWPSGAFGYFPCYTLGAMFAAQWFAAMRRATPELDARIAAGDFVPVFDWLRQNIWQQASRWETPELALRASGEALNPAHYRAHLTQRYLPG</sequence>
<keyword evidence="1 8" id="KW-0121">Carboxypeptidase</keyword>
<keyword evidence="13" id="KW-1185">Reference proteome</keyword>
<dbReference type="CDD" id="cd06460">
    <property type="entry name" value="M32_Taq"/>
    <property type="match status" value="1"/>
</dbReference>
<dbReference type="RefSeq" id="WP_130483411.1">
    <property type="nucleotide sequence ID" value="NZ_SGWV01000012.1"/>
</dbReference>
<comment type="catalytic activity">
    <reaction evidence="6 8">
        <text>Release of a C-terminal amino acid with broad specificity, except for -Pro.</text>
        <dbReference type="EC" id="3.4.17.19"/>
    </reaction>
</comment>
<feature type="active site" description="Proton donor/acceptor" evidence="10">
    <location>
        <position position="288"/>
    </location>
</feature>
<dbReference type="PRINTS" id="PR00998">
    <property type="entry name" value="CRBOXYPTASET"/>
</dbReference>
<name>A0A4Q7LA68_9BURK</name>
<feature type="compositionally biased region" description="Low complexity" evidence="11">
    <location>
        <begin position="1"/>
        <end position="13"/>
    </location>
</feature>
<reference evidence="12 13" key="1">
    <citation type="submission" date="2019-02" db="EMBL/GenBank/DDBJ databases">
        <title>Genomic Encyclopedia of Type Strains, Phase IV (KMG-IV): sequencing the most valuable type-strain genomes for metagenomic binning, comparative biology and taxonomic classification.</title>
        <authorList>
            <person name="Goeker M."/>
        </authorList>
    </citation>
    <scope>NUCLEOTIDE SEQUENCE [LARGE SCALE GENOMIC DNA]</scope>
    <source>
        <strain evidence="12 13">DSM 10617</strain>
    </source>
</reference>
<dbReference type="Gene3D" id="1.10.1370.30">
    <property type="match status" value="1"/>
</dbReference>
<dbReference type="GO" id="GO:0006508">
    <property type="term" value="P:proteolysis"/>
    <property type="evidence" value="ECO:0007669"/>
    <property type="project" value="UniProtKB-UniRule"/>
</dbReference>
<dbReference type="PIRSF" id="PIRSF006615">
    <property type="entry name" value="Zn_crbxpep_Taq"/>
    <property type="match status" value="1"/>
</dbReference>
<keyword evidence="4 8" id="KW-0378">Hydrolase</keyword>
<comment type="caution">
    <text evidence="12">The sequence shown here is derived from an EMBL/GenBank/DDBJ whole genome shotgun (WGS) entry which is preliminary data.</text>
</comment>
<feature type="binding site" evidence="9">
    <location>
        <position position="317"/>
    </location>
    <ligand>
        <name>Zn(2+)</name>
        <dbReference type="ChEBI" id="CHEBI:29105"/>
        <note>catalytic</note>
    </ligand>
</feature>
<feature type="binding site" evidence="9">
    <location>
        <position position="287"/>
    </location>
    <ligand>
        <name>Zn(2+)</name>
        <dbReference type="ChEBI" id="CHEBI:29105"/>
        <note>catalytic</note>
    </ligand>
</feature>
<evidence type="ECO:0000256" key="2">
    <source>
        <dbReference type="ARBA" id="ARBA00022670"/>
    </source>
</evidence>
<dbReference type="PANTHER" id="PTHR34217">
    <property type="entry name" value="METAL-DEPENDENT CARBOXYPEPTIDASE"/>
    <property type="match status" value="1"/>
</dbReference>
<gene>
    <name evidence="12" type="ORF">EV685_3581</name>
</gene>
<dbReference type="Pfam" id="PF02074">
    <property type="entry name" value="Peptidase_M32"/>
    <property type="match status" value="1"/>
</dbReference>
<evidence type="ECO:0000256" key="4">
    <source>
        <dbReference type="ARBA" id="ARBA00022801"/>
    </source>
</evidence>